<reference evidence="1" key="1">
    <citation type="submission" date="2021-01" db="EMBL/GenBank/DDBJ databases">
        <authorList>
            <consortium name="Genoscope - CEA"/>
            <person name="William W."/>
        </authorList>
    </citation>
    <scope>NUCLEOTIDE SEQUENCE</scope>
</reference>
<gene>
    <name evidence="1" type="ORF">DARMORV10_A07P30940.1</name>
</gene>
<name>A0A816Z3X5_BRANA</name>
<organism evidence="1">
    <name type="scientific">Brassica napus</name>
    <name type="common">Rape</name>
    <dbReference type="NCBI Taxonomy" id="3708"/>
    <lineage>
        <taxon>Eukaryota</taxon>
        <taxon>Viridiplantae</taxon>
        <taxon>Streptophyta</taxon>
        <taxon>Embryophyta</taxon>
        <taxon>Tracheophyta</taxon>
        <taxon>Spermatophyta</taxon>
        <taxon>Magnoliopsida</taxon>
        <taxon>eudicotyledons</taxon>
        <taxon>Gunneridae</taxon>
        <taxon>Pentapetalae</taxon>
        <taxon>rosids</taxon>
        <taxon>malvids</taxon>
        <taxon>Brassicales</taxon>
        <taxon>Brassicaceae</taxon>
        <taxon>Brassiceae</taxon>
        <taxon>Brassica</taxon>
    </lineage>
</organism>
<sequence length="73" mass="8214">MINSHQSTLMIHMHAHSSLSCGAITWILLLNQHFPVLRVFKITLRCTQVSLSPVLEITLNKSAITKKLTFVPC</sequence>
<dbReference type="AlphaFoldDB" id="A0A816Z3X5"/>
<dbReference type="EMBL" id="HG994361">
    <property type="protein sequence ID" value="CAF2184446.1"/>
    <property type="molecule type" value="Genomic_DNA"/>
</dbReference>
<protein>
    <submittedName>
        <fullName evidence="1">(rape) hypothetical protein</fullName>
    </submittedName>
</protein>
<dbReference type="Proteomes" id="UP001295469">
    <property type="component" value="Chromosome A07"/>
</dbReference>
<evidence type="ECO:0000313" key="1">
    <source>
        <dbReference type="EMBL" id="CAF2184446.1"/>
    </source>
</evidence>
<proteinExistence type="predicted"/>
<accession>A0A816Z3X5</accession>